<dbReference type="Gene3D" id="3.30.470.20">
    <property type="entry name" value="ATP-grasp fold, B domain"/>
    <property type="match status" value="1"/>
</dbReference>
<protein>
    <submittedName>
        <fullName evidence="3">YheC/YheD family protein</fullName>
    </submittedName>
</protein>
<organism evidence="3 4">
    <name type="scientific">Cohnella fermenti</name>
    <dbReference type="NCBI Taxonomy" id="2565925"/>
    <lineage>
        <taxon>Bacteria</taxon>
        <taxon>Bacillati</taxon>
        <taxon>Bacillota</taxon>
        <taxon>Bacilli</taxon>
        <taxon>Bacillales</taxon>
        <taxon>Paenibacillaceae</taxon>
        <taxon>Cohnella</taxon>
    </lineage>
</organism>
<feature type="domain" description="ATP-grasp" evidence="2">
    <location>
        <begin position="208"/>
        <end position="451"/>
    </location>
</feature>
<dbReference type="GO" id="GO:0046872">
    <property type="term" value="F:metal ion binding"/>
    <property type="evidence" value="ECO:0007669"/>
    <property type="project" value="InterPro"/>
</dbReference>
<dbReference type="AlphaFoldDB" id="A0A4S4C7X5"/>
<dbReference type="InterPro" id="IPR011761">
    <property type="entry name" value="ATP-grasp"/>
</dbReference>
<comment type="caution">
    <text evidence="3">The sequence shown here is derived from an EMBL/GenBank/DDBJ whole genome shotgun (WGS) entry which is preliminary data.</text>
</comment>
<dbReference type="EMBL" id="SSOB01000003">
    <property type="protein sequence ID" value="THF83754.1"/>
    <property type="molecule type" value="Genomic_DNA"/>
</dbReference>
<keyword evidence="4" id="KW-1185">Reference proteome</keyword>
<sequence>MSTPKIDVQVISSGILSEDVLMLGESVIKQAKIPVQQQLQLQFGSLRQSVTVVSVPRYDGLRIGHSLARRMGVSSGTPLRLQYRSASRSLALGPLIGVLVSRDYPDQPDKPFGAITMFCHELVDTCRAQGAFVYFFTPSGIQESLRSVRGWVLGSGGWRQSDFPAPDVVNNRLTSRKLENRPIVQQFVSEIKYRYGAIVFNEKFLDKSEVFEALKNDSSVLRYLPESHSLRNFTTLKSMCSRYSVVFLKPVRGSLGKGIIRLNRFGSEGWQASFTTVNGTRKATYPNLLKFFSVISGKMKTVRYLIQQGLALIDSGGRPIDFRALTQKNASGKWVVTSIVGRIAGNQHYVSNLARGGTLATVREAVARSNLPSTYRGEATSRLTRAALDISRGIDTHIQAHFGELGIDLAIDTSGRVWLLEVNSKPSKNDNTPLNEGKIRPSVRTMIQYARYLSGF</sequence>
<dbReference type="RefSeq" id="WP_136368383.1">
    <property type="nucleotide sequence ID" value="NZ_SSOB01000003.1"/>
</dbReference>
<dbReference type="SUPFAM" id="SSF56059">
    <property type="entry name" value="Glutathione synthetase ATP-binding domain-like"/>
    <property type="match status" value="1"/>
</dbReference>
<proteinExistence type="predicted"/>
<evidence type="ECO:0000313" key="3">
    <source>
        <dbReference type="EMBL" id="THF83754.1"/>
    </source>
</evidence>
<keyword evidence="1" id="KW-0547">Nucleotide-binding</keyword>
<dbReference type="PROSITE" id="PS50975">
    <property type="entry name" value="ATP_GRASP"/>
    <property type="match status" value="1"/>
</dbReference>
<dbReference type="Proteomes" id="UP000310636">
    <property type="component" value="Unassembled WGS sequence"/>
</dbReference>
<dbReference type="OrthoDB" id="7869153at2"/>
<accession>A0A4S4C7X5</accession>
<keyword evidence="1" id="KW-0067">ATP-binding</keyword>
<name>A0A4S4C7X5_9BACL</name>
<evidence type="ECO:0000313" key="4">
    <source>
        <dbReference type="Proteomes" id="UP000310636"/>
    </source>
</evidence>
<dbReference type="InterPro" id="IPR026838">
    <property type="entry name" value="YheC/D"/>
</dbReference>
<reference evidence="3 4" key="1">
    <citation type="submission" date="2019-04" db="EMBL/GenBank/DDBJ databases">
        <title>Cohnella sp. nov. isolated from preserved vegetables.</title>
        <authorList>
            <person name="Lin S.-Y."/>
            <person name="Hung M.-H."/>
            <person name="Young C.-C."/>
        </authorList>
    </citation>
    <scope>NUCLEOTIDE SEQUENCE [LARGE SCALE GENOMIC DNA]</scope>
    <source>
        <strain evidence="3 4">CC-MHH1044</strain>
    </source>
</reference>
<dbReference type="GO" id="GO:0005524">
    <property type="term" value="F:ATP binding"/>
    <property type="evidence" value="ECO:0007669"/>
    <property type="project" value="UniProtKB-UniRule"/>
</dbReference>
<dbReference type="Pfam" id="PF14398">
    <property type="entry name" value="ATPgrasp_YheCD"/>
    <property type="match status" value="1"/>
</dbReference>
<evidence type="ECO:0000256" key="1">
    <source>
        <dbReference type="PROSITE-ProRule" id="PRU00409"/>
    </source>
</evidence>
<evidence type="ECO:0000259" key="2">
    <source>
        <dbReference type="PROSITE" id="PS50975"/>
    </source>
</evidence>
<gene>
    <name evidence="3" type="ORF">E6C55_03450</name>
</gene>